<gene>
    <name evidence="1" type="ORF">I7730_00120</name>
</gene>
<protein>
    <submittedName>
        <fullName evidence="1">DUF3010 family protein</fullName>
    </submittedName>
</protein>
<accession>A0A8H9K688</accession>
<evidence type="ECO:0000313" key="1">
    <source>
        <dbReference type="EMBL" id="HAS8538203.1"/>
    </source>
</evidence>
<reference evidence="1" key="2">
    <citation type="submission" date="2019-01" db="EMBL/GenBank/DDBJ databases">
        <authorList>
            <consortium name="NCBI Pathogen Detection Project"/>
        </authorList>
    </citation>
    <scope>NUCLEOTIDE SEQUENCE</scope>
    <source>
        <strain evidence="1">BCW_3452</strain>
    </source>
</reference>
<dbReference type="Proteomes" id="UP000863257">
    <property type="component" value="Unassembled WGS sequence"/>
</dbReference>
<dbReference type="Pfam" id="PF11215">
    <property type="entry name" value="DUF3010"/>
    <property type="match status" value="1"/>
</dbReference>
<comment type="caution">
    <text evidence="1">The sequence shown here is derived from an EMBL/GenBank/DDBJ whole genome shotgun (WGS) entry which is preliminary data.</text>
</comment>
<sequence length="134" mass="15034">MIICGIEIKGSKVIPVFLNTDNNTLIQNKLPKIKVEDDEDPKQLKQALFLLQDIMAANEVTHVAIKQRARKGRMSGSPAGFKLEALIQLIDGVEVSIIKATEVKRMEFNPSEYLIKQTEEQALLTALCELKRQS</sequence>
<reference evidence="1" key="1">
    <citation type="journal article" date="2018" name="Genome Biol.">
        <title>SKESA: strategic k-mer extension for scrupulous assemblies.</title>
        <authorList>
            <person name="Souvorov A."/>
            <person name="Agarwala R."/>
            <person name="Lipman D.J."/>
        </authorList>
    </citation>
    <scope>NUCLEOTIDE SEQUENCE</scope>
    <source>
        <strain evidence="1">BCW_3452</strain>
    </source>
</reference>
<dbReference type="InterPro" id="IPR021378">
    <property type="entry name" value="DUF3010"/>
</dbReference>
<name>A0A8H9K688_VIBVL</name>
<dbReference type="AlphaFoldDB" id="A0A8H9K688"/>
<organism evidence="1">
    <name type="scientific">Vibrio vulnificus</name>
    <dbReference type="NCBI Taxonomy" id="672"/>
    <lineage>
        <taxon>Bacteria</taxon>
        <taxon>Pseudomonadati</taxon>
        <taxon>Pseudomonadota</taxon>
        <taxon>Gammaproteobacteria</taxon>
        <taxon>Vibrionales</taxon>
        <taxon>Vibrionaceae</taxon>
        <taxon>Vibrio</taxon>
    </lineage>
</organism>
<proteinExistence type="predicted"/>
<dbReference type="EMBL" id="DACRBY010000001">
    <property type="protein sequence ID" value="HAS8538203.1"/>
    <property type="molecule type" value="Genomic_DNA"/>
</dbReference>